<dbReference type="InterPro" id="IPR034585">
    <property type="entry name" value="PAP-1"/>
</dbReference>
<organism evidence="2 3">
    <name type="scientific">Gekko japonicus</name>
    <name type="common">Schlegel's Japanese gecko</name>
    <dbReference type="NCBI Taxonomy" id="146911"/>
    <lineage>
        <taxon>Eukaryota</taxon>
        <taxon>Metazoa</taxon>
        <taxon>Chordata</taxon>
        <taxon>Craniata</taxon>
        <taxon>Vertebrata</taxon>
        <taxon>Euteleostomi</taxon>
        <taxon>Lepidosauria</taxon>
        <taxon>Squamata</taxon>
        <taxon>Bifurcata</taxon>
        <taxon>Gekkota</taxon>
        <taxon>Gekkonidae</taxon>
        <taxon>Gekkoninae</taxon>
        <taxon>Gekko</taxon>
    </lineage>
</organism>
<dbReference type="GeneID" id="107105725"/>
<keyword evidence="2" id="KW-1185">Reference proteome</keyword>
<accession>A0ABM1JIC6</accession>
<feature type="compositionally biased region" description="Polar residues" evidence="1">
    <location>
        <begin position="251"/>
        <end position="260"/>
    </location>
</feature>
<reference evidence="3" key="1">
    <citation type="submission" date="2025-08" db="UniProtKB">
        <authorList>
            <consortium name="RefSeq"/>
        </authorList>
    </citation>
    <scope>IDENTIFICATION</scope>
</reference>
<dbReference type="PANTHER" id="PTHR35252">
    <property type="entry name" value="RETINITIS PIGMENTOSA 9 PROTEIN"/>
    <property type="match status" value="1"/>
</dbReference>
<dbReference type="Proteomes" id="UP000694871">
    <property type="component" value="Unplaced"/>
</dbReference>
<gene>
    <name evidence="3" type="primary">LOC107105725</name>
</gene>
<protein>
    <submittedName>
        <fullName evidence="3">Retinitis pigmentosa 9 protein homolog</fullName>
    </submittedName>
</protein>
<feature type="compositionally biased region" description="Basic and acidic residues" evidence="1">
    <location>
        <begin position="17"/>
        <end position="32"/>
    </location>
</feature>
<feature type="compositionally biased region" description="Basic residues" evidence="1">
    <location>
        <begin position="238"/>
        <end position="248"/>
    </location>
</feature>
<feature type="region of interest" description="Disordered" evidence="1">
    <location>
        <begin position="1"/>
        <end position="97"/>
    </location>
</feature>
<feature type="compositionally biased region" description="Basic and acidic residues" evidence="1">
    <location>
        <begin position="81"/>
        <end position="97"/>
    </location>
</feature>
<name>A0ABM1JIC6_GEKJA</name>
<evidence type="ECO:0000256" key="1">
    <source>
        <dbReference type="SAM" id="MobiDB-lite"/>
    </source>
</evidence>
<dbReference type="PANTHER" id="PTHR35252:SF1">
    <property type="entry name" value="RETINITIS PIGMENTOSA 9 PROTEIN"/>
    <property type="match status" value="1"/>
</dbReference>
<evidence type="ECO:0000313" key="3">
    <source>
        <dbReference type="RefSeq" id="XP_015261213.1"/>
    </source>
</evidence>
<feature type="region of interest" description="Disordered" evidence="1">
    <location>
        <begin position="238"/>
        <end position="260"/>
    </location>
</feature>
<proteinExistence type="predicted"/>
<evidence type="ECO:0000313" key="2">
    <source>
        <dbReference type="Proteomes" id="UP000694871"/>
    </source>
</evidence>
<dbReference type="RefSeq" id="XP_015261213.1">
    <property type="nucleotide sequence ID" value="XM_015405727.1"/>
</dbReference>
<sequence length="260" mass="30285">MPFMRKAFASNNPWHVARVEQTRGGEERRRQPEAAPEPQRVSGRRGEETGGSSTLKRHRSHSESLPGDNSGGGREQKRKTREVEPIQHLESFYEKLPPELIKENETKPEDCIPDVPGNENTQEFLAHAPTKGLWMPLGKEVKVMECWRCKSYEHRRGDKECAFFIKDNQKLEQFRVVPEDSVNDTKENKRHEKEMRMQQLKKLLEDSIRTQTEEEVVAEGEEEEGALVFAEVRKDIRRKRGRRGRKKRESSNLPNETELD</sequence>